<evidence type="ECO:0000313" key="2">
    <source>
        <dbReference type="Proteomes" id="UP000307173"/>
    </source>
</evidence>
<name>A0A4T0WWA9_9ASCO</name>
<keyword evidence="2" id="KW-1185">Reference proteome</keyword>
<protein>
    <recommendedName>
        <fullName evidence="3">DUF1748-domain-containing protein</fullName>
    </recommendedName>
</protein>
<dbReference type="InterPro" id="IPR013726">
    <property type="entry name" value="Mitofissin"/>
</dbReference>
<dbReference type="GO" id="GO:0005737">
    <property type="term" value="C:cytoplasm"/>
    <property type="evidence" value="ECO:0007669"/>
    <property type="project" value="TreeGrafter"/>
</dbReference>
<gene>
    <name evidence="1" type="ORF">CANINC_004273</name>
</gene>
<evidence type="ECO:0008006" key="3">
    <source>
        <dbReference type="Google" id="ProtNLM"/>
    </source>
</evidence>
<proteinExistence type="predicted"/>
<evidence type="ECO:0000313" key="1">
    <source>
        <dbReference type="EMBL" id="TID15744.1"/>
    </source>
</evidence>
<dbReference type="OrthoDB" id="16824at2759"/>
<sequence>MFNIGRLFHLTVDAVMISMILAGVKLATGFELRPDVFGHNPDSVGYMRKYLKFGEYLFQAVCNKAVNSKSFKRIDWKEMSDSFSKNLLNSTRRMMDDFQKKFDDVTGNKVEEL</sequence>
<dbReference type="Pfam" id="PF08520">
    <property type="entry name" value="Mitofissin"/>
    <property type="match status" value="1"/>
</dbReference>
<dbReference type="Proteomes" id="UP000307173">
    <property type="component" value="Unassembled WGS sequence"/>
</dbReference>
<comment type="caution">
    <text evidence="1">The sequence shown here is derived from an EMBL/GenBank/DDBJ whole genome shotgun (WGS) entry which is preliminary data.</text>
</comment>
<dbReference type="AlphaFoldDB" id="A0A4T0WWA9"/>
<accession>A0A4T0WWA9</accession>
<dbReference type="PANTHER" id="PTHR28075:SF1">
    <property type="entry name" value="DUF1748-DOMAIN-CONTAINING PROTEIN"/>
    <property type="match status" value="1"/>
</dbReference>
<dbReference type="PANTHER" id="PTHR28075">
    <property type="entry name" value="CHROMOSOME 16, WHOLE GENOME SHOTGUN SEQUENCE"/>
    <property type="match status" value="1"/>
</dbReference>
<reference evidence="1 2" key="1">
    <citation type="journal article" date="2019" name="Front. Genet.">
        <title>Whole-Genome Sequencing of the Opportunistic Yeast Pathogen Candida inconspicua Uncovers Its Hybrid Origin.</title>
        <authorList>
            <person name="Mixao V."/>
            <person name="Hansen A.P."/>
            <person name="Saus E."/>
            <person name="Boekhout T."/>
            <person name="Lass-Florl C."/>
            <person name="Gabaldon T."/>
        </authorList>
    </citation>
    <scope>NUCLEOTIDE SEQUENCE [LARGE SCALE GENOMIC DNA]</scope>
    <source>
        <strain evidence="1 2">CBS 180</strain>
    </source>
</reference>
<organism evidence="1 2">
    <name type="scientific">Pichia inconspicua</name>
    <dbReference type="NCBI Taxonomy" id="52247"/>
    <lineage>
        <taxon>Eukaryota</taxon>
        <taxon>Fungi</taxon>
        <taxon>Dikarya</taxon>
        <taxon>Ascomycota</taxon>
        <taxon>Saccharomycotina</taxon>
        <taxon>Pichiomycetes</taxon>
        <taxon>Pichiales</taxon>
        <taxon>Pichiaceae</taxon>
        <taxon>Pichia</taxon>
    </lineage>
</organism>
<dbReference type="EMBL" id="SELW01000652">
    <property type="protein sequence ID" value="TID15744.1"/>
    <property type="molecule type" value="Genomic_DNA"/>
</dbReference>